<dbReference type="Pfam" id="PF06236">
    <property type="entry name" value="MelC1"/>
    <property type="match status" value="1"/>
</dbReference>
<gene>
    <name evidence="5" type="ORF">FHS38_000399</name>
</gene>
<evidence type="ECO:0000256" key="3">
    <source>
        <dbReference type="ARBA" id="ARBA00023008"/>
    </source>
</evidence>
<keyword evidence="2 4" id="KW-0732">Signal</keyword>
<evidence type="ECO:0008006" key="7">
    <source>
        <dbReference type="Google" id="ProtNLM"/>
    </source>
</evidence>
<dbReference type="AlphaFoldDB" id="A0A7W7PDA3"/>
<dbReference type="PROSITE" id="PS51318">
    <property type="entry name" value="TAT"/>
    <property type="match status" value="1"/>
</dbReference>
<dbReference type="Gene3D" id="3.30.1880.10">
    <property type="entry name" value="protein ne1242 domain like"/>
    <property type="match status" value="1"/>
</dbReference>
<dbReference type="InterPro" id="IPR010928">
    <property type="entry name" value="MelC1"/>
</dbReference>
<proteinExistence type="inferred from homology"/>
<organism evidence="5 6">
    <name type="scientific">Streptomyces netropsis</name>
    <name type="common">Streptoverticillium netropsis</name>
    <dbReference type="NCBI Taxonomy" id="55404"/>
    <lineage>
        <taxon>Bacteria</taxon>
        <taxon>Bacillati</taxon>
        <taxon>Actinomycetota</taxon>
        <taxon>Actinomycetes</taxon>
        <taxon>Kitasatosporales</taxon>
        <taxon>Streptomycetaceae</taxon>
        <taxon>Streptomyces</taxon>
    </lineage>
</organism>
<protein>
    <recommendedName>
        <fullName evidence="7">Tyrosinase co-factor MelC1</fullName>
    </recommendedName>
</protein>
<comment type="similarity">
    <text evidence="1">Belongs to the melC1 family.</text>
</comment>
<evidence type="ECO:0000256" key="2">
    <source>
        <dbReference type="ARBA" id="ARBA00022729"/>
    </source>
</evidence>
<evidence type="ECO:0000313" key="5">
    <source>
        <dbReference type="EMBL" id="MBB4884390.1"/>
    </source>
</evidence>
<feature type="chain" id="PRO_5038735109" description="Tyrosinase co-factor MelC1" evidence="4">
    <location>
        <begin position="24"/>
        <end position="138"/>
    </location>
</feature>
<evidence type="ECO:0000313" key="6">
    <source>
        <dbReference type="Proteomes" id="UP000556436"/>
    </source>
</evidence>
<reference evidence="5 6" key="1">
    <citation type="submission" date="2020-08" db="EMBL/GenBank/DDBJ databases">
        <title>Genomic Encyclopedia of Type Strains, Phase III (KMG-III): the genomes of soil and plant-associated and newly described type strains.</title>
        <authorList>
            <person name="Whitman W."/>
        </authorList>
    </citation>
    <scope>NUCLEOTIDE SEQUENCE [LARGE SCALE GENOMIC DNA]</scope>
    <source>
        <strain evidence="5 6">CECT 3265</strain>
    </source>
</reference>
<dbReference type="RefSeq" id="WP_229821884.1">
    <property type="nucleotide sequence ID" value="NZ_BMRW01000001.1"/>
</dbReference>
<keyword evidence="3" id="KW-0186">Copper</keyword>
<evidence type="ECO:0000256" key="4">
    <source>
        <dbReference type="SAM" id="SignalP"/>
    </source>
</evidence>
<dbReference type="EMBL" id="JACHJG010000001">
    <property type="protein sequence ID" value="MBB4884390.1"/>
    <property type="molecule type" value="Genomic_DNA"/>
</dbReference>
<keyword evidence="6" id="KW-1185">Reference proteome</keyword>
<feature type="signal peptide" evidence="4">
    <location>
        <begin position="1"/>
        <end position="23"/>
    </location>
</feature>
<comment type="caution">
    <text evidence="5">The sequence shown here is derived from an EMBL/GenBank/DDBJ whole genome shotgun (WGS) entry which is preliminary data.</text>
</comment>
<dbReference type="NCBIfam" id="NF047833">
    <property type="entry name" value="TyroCdyMelC1"/>
    <property type="match status" value="1"/>
</dbReference>
<dbReference type="Proteomes" id="UP000556436">
    <property type="component" value="Unassembled WGS sequence"/>
</dbReference>
<evidence type="ECO:0000256" key="1">
    <source>
        <dbReference type="ARBA" id="ARBA00009871"/>
    </source>
</evidence>
<dbReference type="GO" id="GO:0005507">
    <property type="term" value="F:copper ion binding"/>
    <property type="evidence" value="ECO:0007669"/>
    <property type="project" value="InterPro"/>
</dbReference>
<name>A0A7W7PDA3_STRNE</name>
<sequence>MQRLTRRDMVRRSMLVVAGTALAGQTAVATANASPQSPHAPRAADVPTAFDETYLGRHIEGWPAEGGHGGHTGHGGTDGHGLVEFVVRIDNDDLHVMQNADGTWISVIDHYETHPTPRDVARAAVRDLNGASLVPLAV</sequence>
<dbReference type="InterPro" id="IPR023199">
    <property type="entry name" value="GriE/MELC1_sf"/>
</dbReference>
<dbReference type="GO" id="GO:0042438">
    <property type="term" value="P:melanin biosynthetic process"/>
    <property type="evidence" value="ECO:0007669"/>
    <property type="project" value="InterPro"/>
</dbReference>
<accession>A0A7W7PDA3</accession>
<dbReference type="InterPro" id="IPR006311">
    <property type="entry name" value="TAT_signal"/>
</dbReference>